<feature type="compositionally biased region" description="Low complexity" evidence="1">
    <location>
        <begin position="119"/>
        <end position="135"/>
    </location>
</feature>
<proteinExistence type="predicted"/>
<accession>A0ABT4IEE9</accession>
<dbReference type="RefSeq" id="WP_268918714.1">
    <property type="nucleotide sequence ID" value="NZ_JAPTMY010000061.1"/>
</dbReference>
<feature type="region of interest" description="Disordered" evidence="1">
    <location>
        <begin position="178"/>
        <end position="210"/>
    </location>
</feature>
<name>A0ABT4IEE9_9ACTO</name>
<organism evidence="3 4">
    <name type="scientific">Actinomyces israelii</name>
    <dbReference type="NCBI Taxonomy" id="1659"/>
    <lineage>
        <taxon>Bacteria</taxon>
        <taxon>Bacillati</taxon>
        <taxon>Actinomycetota</taxon>
        <taxon>Actinomycetes</taxon>
        <taxon>Actinomycetales</taxon>
        <taxon>Actinomycetaceae</taxon>
        <taxon>Actinomyces</taxon>
    </lineage>
</organism>
<dbReference type="SUPFAM" id="SSF52540">
    <property type="entry name" value="P-loop containing nucleoside triphosphate hydrolases"/>
    <property type="match status" value="1"/>
</dbReference>
<evidence type="ECO:0000259" key="2">
    <source>
        <dbReference type="Pfam" id="PF13086"/>
    </source>
</evidence>
<gene>
    <name evidence="3" type="ORF">OHJ16_15980</name>
</gene>
<evidence type="ECO:0000313" key="4">
    <source>
        <dbReference type="Proteomes" id="UP001072034"/>
    </source>
</evidence>
<reference evidence="3" key="1">
    <citation type="submission" date="2022-10" db="EMBL/GenBank/DDBJ databases">
        <title>Genome sequence of Actinomyces israelii ATCC 10048.</title>
        <authorList>
            <person name="Watt R.M."/>
            <person name="Tong W.M."/>
        </authorList>
    </citation>
    <scope>NUCLEOTIDE SEQUENCE</scope>
    <source>
        <strain evidence="3">ATCC 10048</strain>
    </source>
</reference>
<dbReference type="Gene3D" id="3.10.620.30">
    <property type="match status" value="1"/>
</dbReference>
<protein>
    <submittedName>
        <fullName evidence="3">DUF4011 domain-containing protein</fullName>
    </submittedName>
</protein>
<dbReference type="Pfam" id="PF13086">
    <property type="entry name" value="AAA_11"/>
    <property type="match status" value="1"/>
</dbReference>
<dbReference type="Proteomes" id="UP001072034">
    <property type="component" value="Unassembled WGS sequence"/>
</dbReference>
<dbReference type="Pfam" id="PF13195">
    <property type="entry name" value="DUF4011"/>
    <property type="match status" value="1"/>
</dbReference>
<feature type="region of interest" description="Disordered" evidence="1">
    <location>
        <begin position="92"/>
        <end position="135"/>
    </location>
</feature>
<feature type="domain" description="DNA2/NAM7 helicase helicase" evidence="2">
    <location>
        <begin position="842"/>
        <end position="926"/>
    </location>
</feature>
<dbReference type="Gene3D" id="3.40.50.300">
    <property type="entry name" value="P-loop containing nucleotide triphosphate hydrolases"/>
    <property type="match status" value="1"/>
</dbReference>
<keyword evidence="4" id="KW-1185">Reference proteome</keyword>
<dbReference type="InterPro" id="IPR041677">
    <property type="entry name" value="DNA2/NAM7_AAA_11"/>
</dbReference>
<evidence type="ECO:0000256" key="1">
    <source>
        <dbReference type="SAM" id="MobiDB-lite"/>
    </source>
</evidence>
<sequence length="1322" mass="143040">MSQIYALTGHGRDGRPILEADPGLCSRLTDIRVVRDRLVRGSRFEPSEVPLVLSEVAEVLRLIGTAQAAAEVLRLIGAAQAAAEVTARLTAVAGPAPRSPEPAESPVQPDDGAVESTKGAAAETAAGPAAGAAAPSAPASALDAVELELDVPPIISYAHAVAGLALPLRLRLSIAAPRPSGDPVDGEGEAGEEAHTQRTRLVPALSPSSGSRCLTDVGVTAVVESDGEALTRPVVLGIARLTPDGAKASAALEPDRSALLQIETQTTSSLRLTLRCGDESREVLVEGPTVLSPRQWILSGRYSDDAATLAAFVQPQQPVLAALSRSAATILGRRTGSSSLEGYQGSPERIPQIVEALCDAIHDDDIAYAVPPTSWGEHGQRVRTAEDVLEGRLGTCLDTTILMASVLEYLSIEPLIVVLPGHALIGYWRAEQHISEDLAMPGWELLNQIDRGEIGLIETTMLTERRRSSLAQMHSAARQRIGADAAAVDVIIPVREARNRGIIPMPLRSRSEDGGVTEIEYVAAPRPDVLVIPDEAPARARRRPARRKAPDRVEEWKARLLDLSLRNRLINCSDSAIRNHKIVELAVPEAVIGDFEGLVNADRVITLRQAGERAALVRNAGGLFRDELDPPRLAPRLSDHREVEVDLSEDVYDTILRRLRSTARTLAEETGANNLYLALGSLVWESKGRRVRSPLVFIPVDLERRSARSPFRLRIDPSGSTVPNYSLIERLRADLNLDLTELSEPEEDGAGIDLKGLFDVVRRVLAEDKLPFHIEATTYLGIFQFGTFRLWKDLEESWESIARNPLVGHLIDSPNTEFHDPAANTPVPGLEELIPRLPVPADASQTEVVARALAGRTLVVEGPPGTGKSQTITNVIVSAVAQGRRVLFVAEKRAALDVVSRRLQKADIGDLVLDLHSRRQAPDAVRRKILRAMDMETHPDRISLTAKSGVADSYRRRLSGYWEALHRRNSAGLSFYDAHASELAYGLGRTALAIEPAVLGRLTRDDVASLHNSVPRLMECLQDYGDVLGPEPSPLNNPVPDAALGDILGRVEALMGVMEQDDGKLLAAVRTLPDSYWDKAAAALEDPSLNTARLNMVAQPDWQRAARWLMGELTAELSAAHPALRYYLPSVLNEDPQSVRSSLIDAKNSFFGKTRKSERALGALAAHRTAVPMPQNGAELLAVVDELIRLAARKDALNRCRTELLPEEAAWIGQWTPFDRSACQGAIGALDRLLGMSELGTPPERQAGPAQETVASLLAVPDRRATATWLRNYTAAFRALARDSRILTASPVLDSLRGLGSASARERHLRGHNVFLTAGAEF</sequence>
<evidence type="ECO:0000313" key="3">
    <source>
        <dbReference type="EMBL" id="MCZ0859530.1"/>
    </source>
</evidence>
<dbReference type="InterPro" id="IPR025103">
    <property type="entry name" value="DUF4011"/>
</dbReference>
<dbReference type="InterPro" id="IPR027417">
    <property type="entry name" value="P-loop_NTPase"/>
</dbReference>
<comment type="caution">
    <text evidence="3">The sequence shown here is derived from an EMBL/GenBank/DDBJ whole genome shotgun (WGS) entry which is preliminary data.</text>
</comment>
<dbReference type="EMBL" id="JAPTMY010000061">
    <property type="protein sequence ID" value="MCZ0859530.1"/>
    <property type="molecule type" value="Genomic_DNA"/>
</dbReference>